<dbReference type="AlphaFoldDB" id="A0A6J7QA10"/>
<accession>A0A6J7QA10</accession>
<proteinExistence type="predicted"/>
<evidence type="ECO:0000313" key="2">
    <source>
        <dbReference type="EMBL" id="CAB5013821.1"/>
    </source>
</evidence>
<gene>
    <name evidence="2" type="ORF">UFOPK4114_00412</name>
</gene>
<evidence type="ECO:0000256" key="1">
    <source>
        <dbReference type="SAM" id="MobiDB-lite"/>
    </source>
</evidence>
<name>A0A6J7QA10_9ZZZZ</name>
<protein>
    <submittedName>
        <fullName evidence="2">Unannotated protein</fullName>
    </submittedName>
</protein>
<feature type="region of interest" description="Disordered" evidence="1">
    <location>
        <begin position="1"/>
        <end position="29"/>
    </location>
</feature>
<reference evidence="2" key="1">
    <citation type="submission" date="2020-05" db="EMBL/GenBank/DDBJ databases">
        <authorList>
            <person name="Chiriac C."/>
            <person name="Salcher M."/>
            <person name="Ghai R."/>
            <person name="Kavagutti S V."/>
        </authorList>
    </citation>
    <scope>NUCLEOTIDE SEQUENCE</scope>
</reference>
<dbReference type="EMBL" id="CAFBPP010000009">
    <property type="protein sequence ID" value="CAB5013821.1"/>
    <property type="molecule type" value="Genomic_DNA"/>
</dbReference>
<organism evidence="2">
    <name type="scientific">freshwater metagenome</name>
    <dbReference type="NCBI Taxonomy" id="449393"/>
    <lineage>
        <taxon>unclassified sequences</taxon>
        <taxon>metagenomes</taxon>
        <taxon>ecological metagenomes</taxon>
    </lineage>
</organism>
<sequence length="104" mass="10963">MDLPTPGSPANKIAAPGTRPPPSTRSNSLTPVDRAIALVRSTSPIGVARWLTAPGTSESLFGADISSTLPHTWHSPQRPTHLFVVHPHSTQRNGSFSVFAMGTA</sequence>